<evidence type="ECO:0000313" key="2">
    <source>
        <dbReference type="Proteomes" id="UP000807342"/>
    </source>
</evidence>
<dbReference type="Proteomes" id="UP000807342">
    <property type="component" value="Unassembled WGS sequence"/>
</dbReference>
<proteinExistence type="predicted"/>
<comment type="caution">
    <text evidence="1">The sequence shown here is derived from an EMBL/GenBank/DDBJ whole genome shotgun (WGS) entry which is preliminary data.</text>
</comment>
<accession>A0A9P5WYZ4</accession>
<dbReference type="EMBL" id="MU151837">
    <property type="protein sequence ID" value="KAF9441619.1"/>
    <property type="molecule type" value="Genomic_DNA"/>
</dbReference>
<protein>
    <submittedName>
        <fullName evidence="1">Uncharacterized protein</fullName>
    </submittedName>
</protein>
<gene>
    <name evidence="1" type="ORF">P691DRAFT_790903</name>
</gene>
<keyword evidence="2" id="KW-1185">Reference proteome</keyword>
<reference evidence="1" key="1">
    <citation type="submission" date="2020-11" db="EMBL/GenBank/DDBJ databases">
        <authorList>
            <consortium name="DOE Joint Genome Institute"/>
            <person name="Ahrendt S."/>
            <person name="Riley R."/>
            <person name="Andreopoulos W."/>
            <person name="Labutti K."/>
            <person name="Pangilinan J."/>
            <person name="Ruiz-Duenas F.J."/>
            <person name="Barrasa J.M."/>
            <person name="Sanchez-Garcia M."/>
            <person name="Camarero S."/>
            <person name="Miyauchi S."/>
            <person name="Serrano A."/>
            <person name="Linde D."/>
            <person name="Babiker R."/>
            <person name="Drula E."/>
            <person name="Ayuso-Fernandez I."/>
            <person name="Pacheco R."/>
            <person name="Padilla G."/>
            <person name="Ferreira P."/>
            <person name="Barriuso J."/>
            <person name="Kellner H."/>
            <person name="Castanera R."/>
            <person name="Alfaro M."/>
            <person name="Ramirez L."/>
            <person name="Pisabarro A.G."/>
            <person name="Kuo A."/>
            <person name="Tritt A."/>
            <person name="Lipzen A."/>
            <person name="He G."/>
            <person name="Yan M."/>
            <person name="Ng V."/>
            <person name="Cullen D."/>
            <person name="Martin F."/>
            <person name="Rosso M.-N."/>
            <person name="Henrissat B."/>
            <person name="Hibbett D."/>
            <person name="Martinez A.T."/>
            <person name="Grigoriev I.V."/>
        </authorList>
    </citation>
    <scope>NUCLEOTIDE SEQUENCE</scope>
    <source>
        <strain evidence="1">MF-IS2</strain>
    </source>
</reference>
<name>A0A9P5WYZ4_9AGAR</name>
<evidence type="ECO:0000313" key="1">
    <source>
        <dbReference type="EMBL" id="KAF9441619.1"/>
    </source>
</evidence>
<organism evidence="1 2">
    <name type="scientific">Macrolepiota fuliginosa MF-IS2</name>
    <dbReference type="NCBI Taxonomy" id="1400762"/>
    <lineage>
        <taxon>Eukaryota</taxon>
        <taxon>Fungi</taxon>
        <taxon>Dikarya</taxon>
        <taxon>Basidiomycota</taxon>
        <taxon>Agaricomycotina</taxon>
        <taxon>Agaricomycetes</taxon>
        <taxon>Agaricomycetidae</taxon>
        <taxon>Agaricales</taxon>
        <taxon>Agaricineae</taxon>
        <taxon>Agaricaceae</taxon>
        <taxon>Macrolepiota</taxon>
    </lineage>
</organism>
<sequence>MPSGVLLGQQQSSSLSSLWWVLGSIELSLVLKGMTCGLAVDALLLKHWTVGPTLASPHFEEPQFPFSSGCGINGPTPGWSLSGPIITLVVDTVTMGAVIWGKSRKYHTPVMNPLLKKIHQDAIVYFCAKCCTVIGFGAQTSGPVMTLRIGGVVTCVLASRMILELKEYGNHTSSFGQDIAFSMSELSTLRFGPHGPLDVTTDDEYPGGSIPMR</sequence>
<dbReference type="OrthoDB" id="3120620at2759"/>
<dbReference type="AlphaFoldDB" id="A0A9P5WYZ4"/>